<sequence length="123" mass="13939">MYLYILLSNYDKNLLVILRYLYVVRYMIALLAQTFIFELLATGCKISFRLSICILFTQHSVSIEASLTSCRDWLPPDGWIKLLQLDDYCAALNTSLTKYKILSGEKGKANASCVVEAGVCRII</sequence>
<keyword evidence="1" id="KW-0472">Membrane</keyword>
<name>A0A0V0UJ27_9BILA</name>
<evidence type="ECO:0000313" key="2">
    <source>
        <dbReference type="EMBL" id="KRX51147.1"/>
    </source>
</evidence>
<evidence type="ECO:0000313" key="3">
    <source>
        <dbReference type="Proteomes" id="UP000055048"/>
    </source>
</evidence>
<dbReference type="EMBL" id="JYDJ01000001">
    <property type="protein sequence ID" value="KRX51147.1"/>
    <property type="molecule type" value="Genomic_DNA"/>
</dbReference>
<dbReference type="Proteomes" id="UP000055048">
    <property type="component" value="Unassembled WGS sequence"/>
</dbReference>
<keyword evidence="3" id="KW-1185">Reference proteome</keyword>
<keyword evidence="1" id="KW-1133">Transmembrane helix</keyword>
<gene>
    <name evidence="2" type="ORF">T05_5122</name>
</gene>
<organism evidence="2 3">
    <name type="scientific">Trichinella murrelli</name>
    <dbReference type="NCBI Taxonomy" id="144512"/>
    <lineage>
        <taxon>Eukaryota</taxon>
        <taxon>Metazoa</taxon>
        <taxon>Ecdysozoa</taxon>
        <taxon>Nematoda</taxon>
        <taxon>Enoplea</taxon>
        <taxon>Dorylaimia</taxon>
        <taxon>Trichinellida</taxon>
        <taxon>Trichinellidae</taxon>
        <taxon>Trichinella</taxon>
    </lineage>
</organism>
<protein>
    <submittedName>
        <fullName evidence="2">Uncharacterized protein</fullName>
    </submittedName>
</protein>
<accession>A0A0V0UJ27</accession>
<dbReference type="AlphaFoldDB" id="A0A0V0UJ27"/>
<keyword evidence="1" id="KW-0812">Transmembrane</keyword>
<feature type="transmembrane region" description="Helical" evidence="1">
    <location>
        <begin position="20"/>
        <end position="41"/>
    </location>
</feature>
<proteinExistence type="predicted"/>
<reference evidence="2 3" key="1">
    <citation type="submission" date="2015-01" db="EMBL/GenBank/DDBJ databases">
        <title>Evolution of Trichinella species and genotypes.</title>
        <authorList>
            <person name="Korhonen P.K."/>
            <person name="Edoardo P."/>
            <person name="Giuseppe L.R."/>
            <person name="Gasser R.B."/>
        </authorList>
    </citation>
    <scope>NUCLEOTIDE SEQUENCE [LARGE SCALE GENOMIC DNA]</scope>
    <source>
        <strain evidence="2">ISS417</strain>
    </source>
</reference>
<comment type="caution">
    <text evidence="2">The sequence shown here is derived from an EMBL/GenBank/DDBJ whole genome shotgun (WGS) entry which is preliminary data.</text>
</comment>
<evidence type="ECO:0000256" key="1">
    <source>
        <dbReference type="SAM" id="Phobius"/>
    </source>
</evidence>